<dbReference type="GO" id="GO:0004049">
    <property type="term" value="F:anthranilate synthase activity"/>
    <property type="evidence" value="ECO:0007669"/>
    <property type="project" value="UniProtKB-EC"/>
</dbReference>
<evidence type="ECO:0000313" key="1">
    <source>
        <dbReference type="EMBL" id="EGK12133.1"/>
    </source>
</evidence>
<organism evidence="1 2">
    <name type="scientific">Kingella kingae ATCC 23330</name>
    <dbReference type="NCBI Taxonomy" id="887327"/>
    <lineage>
        <taxon>Bacteria</taxon>
        <taxon>Pseudomonadati</taxon>
        <taxon>Pseudomonadota</taxon>
        <taxon>Betaproteobacteria</taxon>
        <taxon>Neisseriales</taxon>
        <taxon>Neisseriaceae</taxon>
        <taxon>Kingella</taxon>
    </lineage>
</organism>
<sequence length="45" mass="5061">MKLRYRRQIHAKFAAIHHGNLNVFANIVCSLRIVPNGVQAALLCC</sequence>
<dbReference type="HOGENOM" id="CLU_3200887_0_0_4"/>
<keyword evidence="1" id="KW-0456">Lyase</keyword>
<comment type="caution">
    <text evidence="1">The sequence shown here is derived from an EMBL/GenBank/DDBJ whole genome shotgun (WGS) entry which is preliminary data.</text>
</comment>
<protein>
    <submittedName>
        <fullName evidence="1">Anthranilate synthase component II</fullName>
        <ecNumber evidence="1">4.1.3.27</ecNumber>
    </submittedName>
</protein>
<accession>F5S4J9</accession>
<proteinExistence type="predicted"/>
<evidence type="ECO:0000313" key="2">
    <source>
        <dbReference type="Proteomes" id="UP000004207"/>
    </source>
</evidence>
<gene>
    <name evidence="1" type="primary">trpG</name>
    <name evidence="1" type="ORF">HMPREF0476_0132</name>
</gene>
<dbReference type="AlphaFoldDB" id="F5S4J9"/>
<dbReference type="EC" id="4.1.3.27" evidence="1"/>
<dbReference type="Proteomes" id="UP000004207">
    <property type="component" value="Unassembled WGS sequence"/>
</dbReference>
<dbReference type="EMBL" id="AFHS01000004">
    <property type="protein sequence ID" value="EGK12133.1"/>
    <property type="molecule type" value="Genomic_DNA"/>
</dbReference>
<keyword evidence="2" id="KW-1185">Reference proteome</keyword>
<name>F5S4J9_KINKI</name>
<reference evidence="1 2" key="1">
    <citation type="submission" date="2011-04" db="EMBL/GenBank/DDBJ databases">
        <authorList>
            <person name="Muzny D."/>
            <person name="Qin X."/>
            <person name="Deng J."/>
            <person name="Jiang H."/>
            <person name="Liu Y."/>
            <person name="Qu J."/>
            <person name="Song X.-Z."/>
            <person name="Zhang L."/>
            <person name="Thornton R."/>
            <person name="Coyle M."/>
            <person name="Francisco L."/>
            <person name="Jackson L."/>
            <person name="Javaid M."/>
            <person name="Korchina V."/>
            <person name="Kovar C."/>
            <person name="Mata R."/>
            <person name="Mathew T."/>
            <person name="Ngo R."/>
            <person name="Nguyen L."/>
            <person name="Nguyen N."/>
            <person name="Okwuonu G."/>
            <person name="Ongeri F."/>
            <person name="Pham C."/>
            <person name="Simmons D."/>
            <person name="Wilczek-Boney K."/>
            <person name="Hale W."/>
            <person name="Jakkamsetti A."/>
            <person name="Pham P."/>
            <person name="Ruth R."/>
            <person name="San Lucas F."/>
            <person name="Warren J."/>
            <person name="Zhang J."/>
            <person name="Zhao Z."/>
            <person name="Zhou C."/>
            <person name="Zhu D."/>
            <person name="Lee S."/>
            <person name="Bess C."/>
            <person name="Blankenburg K."/>
            <person name="Forbes L."/>
            <person name="Fu Q."/>
            <person name="Gubbala S."/>
            <person name="Hirani K."/>
            <person name="Jayaseelan J.C."/>
            <person name="Lara F."/>
            <person name="Munidasa M."/>
            <person name="Palculict T."/>
            <person name="Patil S."/>
            <person name="Pu L.-L."/>
            <person name="Saada N."/>
            <person name="Tang L."/>
            <person name="Weissenberger G."/>
            <person name="Zhu Y."/>
            <person name="Hemphill L."/>
            <person name="Shang Y."/>
            <person name="Youmans B."/>
            <person name="Ayvaz T."/>
            <person name="Ross M."/>
            <person name="Santibanez J."/>
            <person name="Aqrawi P."/>
            <person name="Gross S."/>
            <person name="Joshi V."/>
            <person name="Fowler G."/>
            <person name="Nazareth L."/>
            <person name="Reid J."/>
            <person name="Worley K."/>
            <person name="Petrosino J."/>
            <person name="Highlander S."/>
            <person name="Gibbs R."/>
        </authorList>
    </citation>
    <scope>NUCLEOTIDE SEQUENCE [LARGE SCALE GENOMIC DNA]</scope>
    <source>
        <strain evidence="1 2">ATCC 23330</strain>
    </source>
</reference>